<evidence type="ECO:0000313" key="6">
    <source>
        <dbReference type="Proteomes" id="UP000187735"/>
    </source>
</evidence>
<dbReference type="AlphaFoldDB" id="A0A1P8WMY5"/>
<dbReference type="InterPro" id="IPR036909">
    <property type="entry name" value="Cyt_c-like_dom_sf"/>
</dbReference>
<feature type="region of interest" description="Disordered" evidence="1">
    <location>
        <begin position="514"/>
        <end position="534"/>
    </location>
</feature>
<dbReference type="GO" id="GO:0020037">
    <property type="term" value="F:heme binding"/>
    <property type="evidence" value="ECO:0007669"/>
    <property type="project" value="InterPro"/>
</dbReference>
<evidence type="ECO:0000259" key="3">
    <source>
        <dbReference type="Pfam" id="PF07587"/>
    </source>
</evidence>
<accession>A0A1P8WMY5</accession>
<protein>
    <submittedName>
        <fullName evidence="5">Planctomycete cytochrome C</fullName>
    </submittedName>
</protein>
<dbReference type="Pfam" id="PF07583">
    <property type="entry name" value="PSCyt2"/>
    <property type="match status" value="1"/>
</dbReference>
<dbReference type="PANTHER" id="PTHR35889">
    <property type="entry name" value="CYCLOINULO-OLIGOSACCHARIDE FRUCTANOTRANSFERASE-RELATED"/>
    <property type="match status" value="1"/>
</dbReference>
<dbReference type="PANTHER" id="PTHR35889:SF3">
    <property type="entry name" value="F-BOX DOMAIN-CONTAINING PROTEIN"/>
    <property type="match status" value="1"/>
</dbReference>
<dbReference type="InterPro" id="IPR013320">
    <property type="entry name" value="ConA-like_dom_sf"/>
</dbReference>
<dbReference type="Pfam" id="PF07587">
    <property type="entry name" value="PSD1"/>
    <property type="match status" value="1"/>
</dbReference>
<dbReference type="EMBL" id="CP017641">
    <property type="protein sequence ID" value="APZ95425.1"/>
    <property type="molecule type" value="Genomic_DNA"/>
</dbReference>
<gene>
    <name evidence="5" type="ORF">Fuma_05083</name>
</gene>
<evidence type="ECO:0000313" key="5">
    <source>
        <dbReference type="EMBL" id="APZ95425.1"/>
    </source>
</evidence>
<reference evidence="5 6" key="1">
    <citation type="journal article" date="2016" name="Front. Microbiol.">
        <title>Fuerstia marisgermanicae gen. nov., sp. nov., an Unusual Member of the Phylum Planctomycetes from the German Wadden Sea.</title>
        <authorList>
            <person name="Kohn T."/>
            <person name="Heuer A."/>
            <person name="Jogler M."/>
            <person name="Vollmers J."/>
            <person name="Boedeker C."/>
            <person name="Bunk B."/>
            <person name="Rast P."/>
            <person name="Borchert D."/>
            <person name="Glockner I."/>
            <person name="Freese H.M."/>
            <person name="Klenk H.P."/>
            <person name="Overmann J."/>
            <person name="Kaster A.K."/>
            <person name="Rohde M."/>
            <person name="Wiegand S."/>
            <person name="Jogler C."/>
        </authorList>
    </citation>
    <scope>NUCLEOTIDE SEQUENCE [LARGE SCALE GENOMIC DNA]</scope>
    <source>
        <strain evidence="5 6">NH11</strain>
    </source>
</reference>
<dbReference type="GO" id="GO:0009055">
    <property type="term" value="F:electron transfer activity"/>
    <property type="evidence" value="ECO:0007669"/>
    <property type="project" value="InterPro"/>
</dbReference>
<dbReference type="InterPro" id="IPR011444">
    <property type="entry name" value="DUF1549"/>
</dbReference>
<organism evidence="5 6">
    <name type="scientific">Fuerstiella marisgermanici</name>
    <dbReference type="NCBI Taxonomy" id="1891926"/>
    <lineage>
        <taxon>Bacteria</taxon>
        <taxon>Pseudomonadati</taxon>
        <taxon>Planctomycetota</taxon>
        <taxon>Planctomycetia</taxon>
        <taxon>Planctomycetales</taxon>
        <taxon>Planctomycetaceae</taxon>
        <taxon>Fuerstiella</taxon>
    </lineage>
</organism>
<feature type="domain" description="DUF1549" evidence="2">
    <location>
        <begin position="187"/>
        <end position="391"/>
    </location>
</feature>
<sequence length="1081" mass="120812">MKRFAMACPRDNYSTQNAATARPLWQCFVCVAVMLVPLTGSADEVDARHAQLQHFETHVRPILHARCVKCHGENQQQGELRLDSLEGLLMGGDSGPAAKPGKVDESLLLEAVRYESFEMPPDKPLSDKEIAHLERWIADGAAWPTHEGKSVRLSGAMFTDEELNFWSLQPIAHPAPPVTQRDWGVNEIDQFVGAKLEAAGITAAAQASDDVLIRRLYFDVLGLPPSPSDVADFLANDSPDRWNQLIDRLLADTRYGEHWSRYWLDIVRYAESDGFRADFYRPDAWRYRDYVVNAFNNDKPYDQFVTEQLAGDEVAPEKAEALVATGFLRTYLYEYNQRDARTQWQDILNQTTDVTGEAFLGLGVGCARCHDHKFDPILQEDYFRLQACFGTMMPRDDVPAADLTDRQQYEEQYQAWLKKGADLRQQLDAIRGPYLERAAKAAVERFPEDVKSIMDKSPQDWTHLEAQLADLMNRQVLYDQARMKIKKEDQERIDELEKQIAEVAGREPQKLPSAITVADNGPTPQPIHIGGNPERKVVPPGGLTIIKTVAFKVPELESSTGQRTALAKWITSPENPLTARVIVNRIWQRHFGTGLVATASDFGTLGGRPSHPQLLDWLASEFVNHGWSIKWLHRKILTSATWRMSAFHPNAASVERIDPGNELRWRFNIRRLNAEQIRDAILTASGELKSEQGGPSVDHNSLRRSLYLKAIRNKPEPLMRSLDGVDGLNSIPKRSTTTTPTQALNLMNGDWLRTRSEAMARRVLDVTASDDLKAAADLAFRIALGRTVDSEETWVAVKLISDATESTSRVDNALEGSLAGSGAGVHIGDDGLPPLSTPTFEPEVTPPFTFAAIFQLNSLYQDATVRTLISQWDSSNKRTGWAIGVTSERSAFKPRNLILQVVSDKGYEVVASNLRPELNKPYFVAVTVEQADAGNGRATFYLQPLSKPAAESRPGELQTATVDFKSAREIMGQFPIVLGGRFKQAQHRWDGQLDQVALIPSVLSAADIHLLSVRRLATKAVLPHSPLAVWDFDNEHSRLVDVTAHRHVLTTETKLTLNPIEKGVAELCHVLLNSNEFVYVD</sequence>
<dbReference type="InterPro" id="IPR022655">
    <property type="entry name" value="DUF1553"/>
</dbReference>
<dbReference type="SUPFAM" id="SSF46626">
    <property type="entry name" value="Cytochrome c"/>
    <property type="match status" value="1"/>
</dbReference>
<dbReference type="Pfam" id="PF07635">
    <property type="entry name" value="PSCyt1"/>
    <property type="match status" value="1"/>
</dbReference>
<evidence type="ECO:0000256" key="1">
    <source>
        <dbReference type="SAM" id="MobiDB-lite"/>
    </source>
</evidence>
<feature type="domain" description="DUF1553" evidence="3">
    <location>
        <begin position="562"/>
        <end position="798"/>
    </location>
</feature>
<dbReference type="Proteomes" id="UP000187735">
    <property type="component" value="Chromosome"/>
</dbReference>
<dbReference type="InterPro" id="IPR011429">
    <property type="entry name" value="Cyt_c_Planctomycete-type"/>
</dbReference>
<dbReference type="STRING" id="1891926.Fuma_05083"/>
<proteinExistence type="predicted"/>
<evidence type="ECO:0000259" key="4">
    <source>
        <dbReference type="Pfam" id="PF07635"/>
    </source>
</evidence>
<dbReference type="KEGG" id="fmr:Fuma_05083"/>
<dbReference type="SUPFAM" id="SSF49899">
    <property type="entry name" value="Concanavalin A-like lectins/glucanases"/>
    <property type="match status" value="1"/>
</dbReference>
<keyword evidence="6" id="KW-1185">Reference proteome</keyword>
<dbReference type="Gene3D" id="2.60.120.200">
    <property type="match status" value="1"/>
</dbReference>
<feature type="domain" description="Cytochrome C Planctomycete-type" evidence="4">
    <location>
        <begin position="67"/>
        <end position="122"/>
    </location>
</feature>
<evidence type="ECO:0000259" key="2">
    <source>
        <dbReference type="Pfam" id="PF07583"/>
    </source>
</evidence>
<name>A0A1P8WMY5_9PLAN</name>